<dbReference type="AlphaFoldDB" id="M2NJC6"/>
<dbReference type="EMBL" id="KB445551">
    <property type="protein sequence ID" value="EMC99489.1"/>
    <property type="molecule type" value="Genomic_DNA"/>
</dbReference>
<organism evidence="1 2">
    <name type="scientific">Baudoinia panamericana (strain UAMH 10762)</name>
    <name type="common">Angels' share fungus</name>
    <name type="synonym">Baudoinia compniacensis (strain UAMH 10762)</name>
    <dbReference type="NCBI Taxonomy" id="717646"/>
    <lineage>
        <taxon>Eukaryota</taxon>
        <taxon>Fungi</taxon>
        <taxon>Dikarya</taxon>
        <taxon>Ascomycota</taxon>
        <taxon>Pezizomycotina</taxon>
        <taxon>Dothideomycetes</taxon>
        <taxon>Dothideomycetidae</taxon>
        <taxon>Mycosphaerellales</taxon>
        <taxon>Teratosphaeriaceae</taxon>
        <taxon>Baudoinia</taxon>
    </lineage>
</organism>
<proteinExistence type="predicted"/>
<dbReference type="RefSeq" id="XP_007673186.1">
    <property type="nucleotide sequence ID" value="XM_007674996.1"/>
</dbReference>
<reference evidence="1 2" key="1">
    <citation type="journal article" date="2012" name="PLoS Pathog.">
        <title>Diverse lifestyles and strategies of plant pathogenesis encoded in the genomes of eighteen Dothideomycetes fungi.</title>
        <authorList>
            <person name="Ohm R.A."/>
            <person name="Feau N."/>
            <person name="Henrissat B."/>
            <person name="Schoch C.L."/>
            <person name="Horwitz B.A."/>
            <person name="Barry K.W."/>
            <person name="Condon B.J."/>
            <person name="Copeland A.C."/>
            <person name="Dhillon B."/>
            <person name="Glaser F."/>
            <person name="Hesse C.N."/>
            <person name="Kosti I."/>
            <person name="LaButti K."/>
            <person name="Lindquist E.A."/>
            <person name="Lucas S."/>
            <person name="Salamov A.A."/>
            <person name="Bradshaw R.E."/>
            <person name="Ciuffetti L."/>
            <person name="Hamelin R.C."/>
            <person name="Kema G.H.J."/>
            <person name="Lawrence C."/>
            <person name="Scott J.A."/>
            <person name="Spatafora J.W."/>
            <person name="Turgeon B.G."/>
            <person name="de Wit P.J.G.M."/>
            <person name="Zhong S."/>
            <person name="Goodwin S.B."/>
            <person name="Grigoriev I.V."/>
        </authorList>
    </citation>
    <scope>NUCLEOTIDE SEQUENCE [LARGE SCALE GENOMIC DNA]</scope>
    <source>
        <strain evidence="1 2">UAMH 10762</strain>
    </source>
</reference>
<dbReference type="Proteomes" id="UP000011761">
    <property type="component" value="Unassembled WGS sequence"/>
</dbReference>
<evidence type="ECO:0000313" key="2">
    <source>
        <dbReference type="Proteomes" id="UP000011761"/>
    </source>
</evidence>
<sequence length="319" mass="32812">MLLFAVVDAEPEILLDPEAVGKAAVLLFPASKEELTDADTGTEDVSPDGSALDVGEVLAEGEELAMPVGSALAVDELVAPDAVGELVPVPFAVAKDEATESEEERPVEPAVPETEPLAPVAVGRLAVVSLMSLADDVINAVPDAVELVAGVETPLLEGLVGSVEANEEEAPVPLALDEVATLAFVLPKDTEPVRLAVVVADPAGVVVIELPLVVSVPVVVTDPETEPLLELSVTEPVVADELELAGAELDTELEMPEAESTTEVDEPDTEVDVAETVTEPRVPDAEVVAELGAEVVVLLLATFSAAVVPTCVVSPVTSL</sequence>
<name>M2NJC6_BAUPA</name>
<accession>M2NJC6</accession>
<keyword evidence="2" id="KW-1185">Reference proteome</keyword>
<dbReference type="HOGENOM" id="CLU_871487_0_0_1"/>
<dbReference type="KEGG" id="bcom:BAUCODRAFT_338643"/>
<evidence type="ECO:0000313" key="1">
    <source>
        <dbReference type="EMBL" id="EMC99489.1"/>
    </source>
</evidence>
<protein>
    <submittedName>
        <fullName evidence="1">Uncharacterized protein</fullName>
    </submittedName>
</protein>
<dbReference type="GeneID" id="19112255"/>
<gene>
    <name evidence="1" type="ORF">BAUCODRAFT_338643</name>
</gene>